<dbReference type="InterPro" id="IPR058008">
    <property type="entry name" value="Gp26_C"/>
</dbReference>
<dbReference type="AlphaFoldDB" id="A0A081RQM6"/>
<dbReference type="Pfam" id="PF25670">
    <property type="entry name" value="Phage_tail_C_2"/>
    <property type="match status" value="1"/>
</dbReference>
<feature type="domain" description="Phage tail protein C-terminal" evidence="1">
    <location>
        <begin position="262"/>
        <end position="404"/>
    </location>
</feature>
<comment type="caution">
    <text evidence="2">The sequence shown here is derived from an EMBL/GenBank/DDBJ whole genome shotgun (WGS) entry which is preliminary data.</text>
</comment>
<protein>
    <submittedName>
        <fullName evidence="2">Phage tail fiber</fullName>
    </submittedName>
</protein>
<dbReference type="InterPro" id="IPR005068">
    <property type="entry name" value="Phage_lambda_Stf-r2"/>
</dbReference>
<dbReference type="GO" id="GO:0046718">
    <property type="term" value="P:symbiont entry into host cell"/>
    <property type="evidence" value="ECO:0007669"/>
    <property type="project" value="InterPro"/>
</dbReference>
<proteinExistence type="predicted"/>
<accession>A0A081RQM6</accession>
<evidence type="ECO:0000259" key="1">
    <source>
        <dbReference type="Pfam" id="PF25670"/>
    </source>
</evidence>
<evidence type="ECO:0000313" key="3">
    <source>
        <dbReference type="Proteomes" id="UP000028002"/>
    </source>
</evidence>
<organism evidence="2 3">
    <name type="scientific">Photorhabdus temperata subsp. temperata Meg1</name>
    <dbReference type="NCBI Taxonomy" id="1393735"/>
    <lineage>
        <taxon>Bacteria</taxon>
        <taxon>Pseudomonadati</taxon>
        <taxon>Pseudomonadota</taxon>
        <taxon>Gammaproteobacteria</taxon>
        <taxon>Enterobacterales</taxon>
        <taxon>Morganellaceae</taxon>
        <taxon>Photorhabdus</taxon>
    </lineage>
</organism>
<sequence>MSQKNDFKAFSISNNANVVSQERYEESQSLRTGFPPENITTHLLNKVLRQSSTVASVVANFIATQSGNDVLDDGDIAKLAAQLNQALGKKITAEIPSASLTQKGVVQLTDVIGNSDTLAITQKLAQEIINSLRENINVRVPNTRKVNGKLLTEDINLNAGDVGAASINDAMQSIGLGRLDGWTNLYNGCSGFLPKAPFFTKYGLPSKFGVQLRFSNIGGASSEEIDGVWSHRLIFMHQGDTYRTDSVNKGYKITHKFWDDNNARPDANGYLKIASPIVEIYPDGTFSTNNESEGAEVIKEGAGIYRISNILGYNADCAWGIHGGISVPHDNNNLELIFVDDQVQPEGAIIIETFHRQHSHLPERFQNWRLKSIDENGEKVFYKDGEPCDIPEYCRLGVRVQMPEDSLWNLKRKKLQEEIENTHSYDNE</sequence>
<name>A0A081RQM6_PHOTE</name>
<dbReference type="EMBL" id="JGVH01000118">
    <property type="protein sequence ID" value="KER00979.1"/>
    <property type="molecule type" value="Genomic_DNA"/>
</dbReference>
<reference evidence="2 3" key="1">
    <citation type="submission" date="2014-03" db="EMBL/GenBank/DDBJ databases">
        <title>Draft Genome of Photorhabdus temperata Meg1.</title>
        <authorList>
            <person name="Hurst S.G.IV."/>
            <person name="Morris K."/>
            <person name="Thomas K."/>
            <person name="Tisa L.S."/>
        </authorList>
    </citation>
    <scope>NUCLEOTIDE SEQUENCE [LARGE SCALE GENOMIC DNA]</scope>
    <source>
        <strain evidence="2 3">Meg1</strain>
    </source>
</reference>
<evidence type="ECO:0000313" key="2">
    <source>
        <dbReference type="EMBL" id="KER00979.1"/>
    </source>
</evidence>
<dbReference type="PATRIC" id="fig|1393735.3.peg.4513"/>
<dbReference type="Proteomes" id="UP000028002">
    <property type="component" value="Unassembled WGS sequence"/>
</dbReference>
<gene>
    <name evidence="2" type="ORF">MEG1DRAFT_04423</name>
</gene>
<dbReference type="Pfam" id="PF03406">
    <property type="entry name" value="Phage_fiber_2"/>
    <property type="match status" value="1"/>
</dbReference>
<dbReference type="RefSeq" id="WP_036841693.1">
    <property type="nucleotide sequence ID" value="NZ_CAWLUD010000118.1"/>
</dbReference>
<dbReference type="GO" id="GO:0019062">
    <property type="term" value="P:virion attachment to host cell"/>
    <property type="evidence" value="ECO:0007669"/>
    <property type="project" value="InterPro"/>
</dbReference>